<dbReference type="Proteomes" id="UP000031668">
    <property type="component" value="Unassembled WGS sequence"/>
</dbReference>
<keyword evidence="2" id="KW-1185">Reference proteome</keyword>
<dbReference type="AlphaFoldDB" id="A0A0C2JQS7"/>
<protein>
    <submittedName>
        <fullName evidence="1">Uncharacterized protein</fullName>
    </submittedName>
</protein>
<evidence type="ECO:0000313" key="1">
    <source>
        <dbReference type="EMBL" id="KII71738.1"/>
    </source>
</evidence>
<dbReference type="EMBL" id="JWZT01001638">
    <property type="protein sequence ID" value="KII71738.1"/>
    <property type="molecule type" value="Genomic_DNA"/>
</dbReference>
<sequence length="99" mass="11012">MSNVIYNGEIIRSSISQCKSSVPLLKGKDDLRSVLQINGSKFISALEFISACWKIPNDQCDILKSCFSAIRDYVFTDSSPCLFRLNGAADICQKLMNLI</sequence>
<name>A0A0C2JQS7_THEKT</name>
<reference evidence="1 2" key="1">
    <citation type="journal article" date="2014" name="Genome Biol. Evol.">
        <title>The genome of the myxosporean Thelohanellus kitauei shows adaptations to nutrient acquisition within its fish host.</title>
        <authorList>
            <person name="Yang Y."/>
            <person name="Xiong J."/>
            <person name="Zhou Z."/>
            <person name="Huo F."/>
            <person name="Miao W."/>
            <person name="Ran C."/>
            <person name="Liu Y."/>
            <person name="Zhang J."/>
            <person name="Feng J."/>
            <person name="Wang M."/>
            <person name="Wang M."/>
            <person name="Wang L."/>
            <person name="Yao B."/>
        </authorList>
    </citation>
    <scope>NUCLEOTIDE SEQUENCE [LARGE SCALE GENOMIC DNA]</scope>
    <source>
        <strain evidence="1">Wuqing</strain>
    </source>
</reference>
<proteinExistence type="predicted"/>
<accession>A0A0C2JQS7</accession>
<evidence type="ECO:0000313" key="2">
    <source>
        <dbReference type="Proteomes" id="UP000031668"/>
    </source>
</evidence>
<gene>
    <name evidence="1" type="ORF">RF11_09919</name>
</gene>
<comment type="caution">
    <text evidence="1">The sequence shown here is derived from an EMBL/GenBank/DDBJ whole genome shotgun (WGS) entry which is preliminary data.</text>
</comment>
<organism evidence="1 2">
    <name type="scientific">Thelohanellus kitauei</name>
    <name type="common">Myxosporean</name>
    <dbReference type="NCBI Taxonomy" id="669202"/>
    <lineage>
        <taxon>Eukaryota</taxon>
        <taxon>Metazoa</taxon>
        <taxon>Cnidaria</taxon>
        <taxon>Myxozoa</taxon>
        <taxon>Myxosporea</taxon>
        <taxon>Bivalvulida</taxon>
        <taxon>Platysporina</taxon>
        <taxon>Myxobolidae</taxon>
        <taxon>Thelohanellus</taxon>
    </lineage>
</organism>